<protein>
    <submittedName>
        <fullName evidence="4">Tetratricopeptide repeat protein</fullName>
    </submittedName>
</protein>
<name>A0AAE3QXI2_9BACT</name>
<feature type="repeat" description="TPR" evidence="3">
    <location>
        <begin position="104"/>
        <end position="137"/>
    </location>
</feature>
<evidence type="ECO:0000256" key="3">
    <source>
        <dbReference type="PROSITE-ProRule" id="PRU00339"/>
    </source>
</evidence>
<evidence type="ECO:0000313" key="5">
    <source>
        <dbReference type="Proteomes" id="UP001241110"/>
    </source>
</evidence>
<dbReference type="RefSeq" id="WP_313987033.1">
    <property type="nucleotide sequence ID" value="NZ_JASJOS010000017.1"/>
</dbReference>
<proteinExistence type="predicted"/>
<dbReference type="Proteomes" id="UP001241110">
    <property type="component" value="Unassembled WGS sequence"/>
</dbReference>
<dbReference type="SMART" id="SM00028">
    <property type="entry name" value="TPR"/>
    <property type="match status" value="5"/>
</dbReference>
<organism evidence="4 5">
    <name type="scientific">Xanthocytophaga flava</name>
    <dbReference type="NCBI Taxonomy" id="3048013"/>
    <lineage>
        <taxon>Bacteria</taxon>
        <taxon>Pseudomonadati</taxon>
        <taxon>Bacteroidota</taxon>
        <taxon>Cytophagia</taxon>
        <taxon>Cytophagales</taxon>
        <taxon>Rhodocytophagaceae</taxon>
        <taxon>Xanthocytophaga</taxon>
    </lineage>
</organism>
<comment type="caution">
    <text evidence="4">The sequence shown here is derived from an EMBL/GenBank/DDBJ whole genome shotgun (WGS) entry which is preliminary data.</text>
</comment>
<dbReference type="PANTHER" id="PTHR44943:SF8">
    <property type="entry name" value="TPR REPEAT-CONTAINING PROTEIN MJ0263"/>
    <property type="match status" value="1"/>
</dbReference>
<gene>
    <name evidence="4" type="ORF">QNI16_31350</name>
</gene>
<dbReference type="PANTHER" id="PTHR44943">
    <property type="entry name" value="CELLULOSE SYNTHASE OPERON PROTEIN C"/>
    <property type="match status" value="1"/>
</dbReference>
<sequence length="253" mass="28612">MNSAQIKFTFLFIGIFFQAFIVFAQSNVLDEVALLNKQKNYHQAISKANAALNRKVKPLDNPTKAKLLFLKGYSFQCLAATEASAFDSTLVTYQKVLKFDPKHTGALLNLGFMYGDMEEYEKSNYYLEELLRISPADFGALNNIAYNKNQSGDYKGAIDYADKAFNVAPDSTNKGMALNNKGYAYLKLGKFKESLLYIDNSLKFFPTNSFAYYYKALVYIEQKKYTDACPYLNKSKAMGGVNLTSDLLKKYCK</sequence>
<dbReference type="AlphaFoldDB" id="A0AAE3QXI2"/>
<dbReference type="Pfam" id="PF12895">
    <property type="entry name" value="ANAPC3"/>
    <property type="match status" value="1"/>
</dbReference>
<dbReference type="Pfam" id="PF13181">
    <property type="entry name" value="TPR_8"/>
    <property type="match status" value="1"/>
</dbReference>
<dbReference type="InterPro" id="IPR019734">
    <property type="entry name" value="TPR_rpt"/>
</dbReference>
<reference evidence="4" key="1">
    <citation type="submission" date="2023-05" db="EMBL/GenBank/DDBJ databases">
        <authorList>
            <person name="Zhang X."/>
        </authorList>
    </citation>
    <scope>NUCLEOTIDE SEQUENCE</scope>
    <source>
        <strain evidence="4">YF14B1</strain>
    </source>
</reference>
<dbReference type="PROSITE" id="PS50005">
    <property type="entry name" value="TPR"/>
    <property type="match status" value="2"/>
</dbReference>
<evidence type="ECO:0000256" key="2">
    <source>
        <dbReference type="ARBA" id="ARBA00022803"/>
    </source>
</evidence>
<dbReference type="SUPFAM" id="SSF48452">
    <property type="entry name" value="TPR-like"/>
    <property type="match status" value="1"/>
</dbReference>
<evidence type="ECO:0000313" key="4">
    <source>
        <dbReference type="EMBL" id="MDJ1485036.1"/>
    </source>
</evidence>
<dbReference type="Gene3D" id="1.25.40.10">
    <property type="entry name" value="Tetratricopeptide repeat domain"/>
    <property type="match status" value="1"/>
</dbReference>
<keyword evidence="2 3" id="KW-0802">TPR repeat</keyword>
<keyword evidence="1" id="KW-0677">Repeat</keyword>
<dbReference type="InterPro" id="IPR011990">
    <property type="entry name" value="TPR-like_helical_dom_sf"/>
</dbReference>
<dbReference type="InterPro" id="IPR051685">
    <property type="entry name" value="Ycf3/AcsC/BcsC/TPR_MFPF"/>
</dbReference>
<feature type="repeat" description="TPR" evidence="3">
    <location>
        <begin position="175"/>
        <end position="208"/>
    </location>
</feature>
<evidence type="ECO:0000256" key="1">
    <source>
        <dbReference type="ARBA" id="ARBA00022737"/>
    </source>
</evidence>
<dbReference type="EMBL" id="JASJOS010000017">
    <property type="protein sequence ID" value="MDJ1485036.1"/>
    <property type="molecule type" value="Genomic_DNA"/>
</dbReference>
<accession>A0AAE3QXI2</accession>